<reference evidence="1" key="2">
    <citation type="submission" date="2022-01" db="EMBL/GenBank/DDBJ databases">
        <authorList>
            <person name="Yamashiro T."/>
            <person name="Shiraishi A."/>
            <person name="Satake H."/>
            <person name="Nakayama K."/>
        </authorList>
    </citation>
    <scope>NUCLEOTIDE SEQUENCE</scope>
</reference>
<accession>A0ABQ5JB09</accession>
<dbReference type="Proteomes" id="UP001151760">
    <property type="component" value="Unassembled WGS sequence"/>
</dbReference>
<proteinExistence type="predicted"/>
<gene>
    <name evidence="1" type="ORF">Tco_1132113</name>
</gene>
<organism evidence="1 2">
    <name type="scientific">Tanacetum coccineum</name>
    <dbReference type="NCBI Taxonomy" id="301880"/>
    <lineage>
        <taxon>Eukaryota</taxon>
        <taxon>Viridiplantae</taxon>
        <taxon>Streptophyta</taxon>
        <taxon>Embryophyta</taxon>
        <taxon>Tracheophyta</taxon>
        <taxon>Spermatophyta</taxon>
        <taxon>Magnoliopsida</taxon>
        <taxon>eudicotyledons</taxon>
        <taxon>Gunneridae</taxon>
        <taxon>Pentapetalae</taxon>
        <taxon>asterids</taxon>
        <taxon>campanulids</taxon>
        <taxon>Asterales</taxon>
        <taxon>Asteraceae</taxon>
        <taxon>Asteroideae</taxon>
        <taxon>Anthemideae</taxon>
        <taxon>Anthemidinae</taxon>
        <taxon>Tanacetum</taxon>
    </lineage>
</organism>
<sequence>MQTLAPQLKVEANVIDSFTAVLYHEEMVNKKGIKKKHLFHTRMIGTTVIIENSKSPQSYDTNYKKVCDLLKMSEEAHAFAKEHSDKKLKHELSWNKSSRRNKNMLPKEFKYDLMG</sequence>
<dbReference type="EMBL" id="BQNB010021753">
    <property type="protein sequence ID" value="GJU09717.1"/>
    <property type="molecule type" value="Genomic_DNA"/>
</dbReference>
<name>A0ABQ5JB09_9ASTR</name>
<evidence type="ECO:0000313" key="2">
    <source>
        <dbReference type="Proteomes" id="UP001151760"/>
    </source>
</evidence>
<evidence type="ECO:0000313" key="1">
    <source>
        <dbReference type="EMBL" id="GJU09717.1"/>
    </source>
</evidence>
<reference evidence="1" key="1">
    <citation type="journal article" date="2022" name="Int. J. Mol. Sci.">
        <title>Draft Genome of Tanacetum Coccineum: Genomic Comparison of Closely Related Tanacetum-Family Plants.</title>
        <authorList>
            <person name="Yamashiro T."/>
            <person name="Shiraishi A."/>
            <person name="Nakayama K."/>
            <person name="Satake H."/>
        </authorList>
    </citation>
    <scope>NUCLEOTIDE SEQUENCE</scope>
</reference>
<keyword evidence="2" id="KW-1185">Reference proteome</keyword>
<protein>
    <submittedName>
        <fullName evidence="1">Uncharacterized protein</fullName>
    </submittedName>
</protein>
<comment type="caution">
    <text evidence="1">The sequence shown here is derived from an EMBL/GenBank/DDBJ whole genome shotgun (WGS) entry which is preliminary data.</text>
</comment>